<accession>A0A497EXB0</accession>
<evidence type="ECO:0000313" key="3">
    <source>
        <dbReference type="EMBL" id="RLE51827.1"/>
    </source>
</evidence>
<dbReference type="SUPFAM" id="SSF50182">
    <property type="entry name" value="Sm-like ribonucleoproteins"/>
    <property type="match status" value="1"/>
</dbReference>
<dbReference type="InterPro" id="IPR001163">
    <property type="entry name" value="Sm_dom_euk/arc"/>
</dbReference>
<organism evidence="3 4">
    <name type="scientific">Thermoproteota archaeon</name>
    <dbReference type="NCBI Taxonomy" id="2056631"/>
    <lineage>
        <taxon>Archaea</taxon>
        <taxon>Thermoproteota</taxon>
    </lineage>
</organism>
<dbReference type="EMBL" id="QMQX01000083">
    <property type="protein sequence ID" value="RLE51827.1"/>
    <property type="molecule type" value="Genomic_DNA"/>
</dbReference>
<dbReference type="InterPro" id="IPR010920">
    <property type="entry name" value="LSM_dom_sf"/>
</dbReference>
<sequence>MPRRKLEESAAAKLKRYINKQVEVHLIDGKTIQGILSQVDEEFLNIFLEEAKDGQGRYLPAVFVSGGSISYVSVLPSTEDITRQENLEEKVLELLRGNSDLTISEIAKLLNETPSKIRSVISKLRRSGLIDSRSFKVR</sequence>
<dbReference type="InterPro" id="IPR011991">
    <property type="entry name" value="ArsR-like_HTH"/>
</dbReference>
<dbReference type="InterPro" id="IPR036388">
    <property type="entry name" value="WH-like_DNA-bd_sf"/>
</dbReference>
<evidence type="ECO:0000313" key="4">
    <source>
        <dbReference type="Proteomes" id="UP000272051"/>
    </source>
</evidence>
<dbReference type="Gene3D" id="2.30.30.100">
    <property type="match status" value="1"/>
</dbReference>
<evidence type="ECO:0000259" key="1">
    <source>
        <dbReference type="PROSITE" id="PS52002"/>
    </source>
</evidence>
<dbReference type="GO" id="GO:0003723">
    <property type="term" value="F:RNA binding"/>
    <property type="evidence" value="ECO:0007669"/>
    <property type="project" value="InterPro"/>
</dbReference>
<name>A0A497EXB0_9CREN</name>
<gene>
    <name evidence="2" type="ORF">DRJ31_02285</name>
    <name evidence="3" type="ORF">DRJ33_05105</name>
</gene>
<feature type="domain" description="Sm" evidence="1">
    <location>
        <begin position="9"/>
        <end position="78"/>
    </location>
</feature>
<dbReference type="Pfam" id="PF01423">
    <property type="entry name" value="LSM"/>
    <property type="match status" value="1"/>
</dbReference>
<protein>
    <recommendedName>
        <fullName evidence="1">Sm domain-containing protein</fullName>
    </recommendedName>
</protein>
<dbReference type="SUPFAM" id="SSF46785">
    <property type="entry name" value="Winged helix' DNA-binding domain"/>
    <property type="match status" value="1"/>
</dbReference>
<dbReference type="InterPro" id="IPR036390">
    <property type="entry name" value="WH_DNA-bd_sf"/>
</dbReference>
<proteinExistence type="predicted"/>
<evidence type="ECO:0000313" key="5">
    <source>
        <dbReference type="Proteomes" id="UP000278475"/>
    </source>
</evidence>
<reference evidence="4 5" key="1">
    <citation type="submission" date="2018-06" db="EMBL/GenBank/DDBJ databases">
        <title>Extensive metabolic versatility and redundancy in microbially diverse, dynamic hydrothermal sediments.</title>
        <authorList>
            <person name="Dombrowski N."/>
            <person name="Teske A."/>
            <person name="Baker B.J."/>
        </authorList>
    </citation>
    <scope>NUCLEOTIDE SEQUENCE [LARGE SCALE GENOMIC DNA]</scope>
    <source>
        <strain evidence="3">B34_G17</strain>
        <strain evidence="2">B66_G16</strain>
    </source>
</reference>
<comment type="caution">
    <text evidence="3">The sequence shown here is derived from an EMBL/GenBank/DDBJ whole genome shotgun (WGS) entry which is preliminary data.</text>
</comment>
<dbReference type="CDD" id="cd00090">
    <property type="entry name" value="HTH_ARSR"/>
    <property type="match status" value="1"/>
</dbReference>
<dbReference type="AlphaFoldDB" id="A0A497EXB0"/>
<dbReference type="Gene3D" id="1.10.10.10">
    <property type="entry name" value="Winged helix-like DNA-binding domain superfamily/Winged helix DNA-binding domain"/>
    <property type="match status" value="1"/>
</dbReference>
<dbReference type="EMBL" id="QMQV01000011">
    <property type="protein sequence ID" value="RLE50198.1"/>
    <property type="molecule type" value="Genomic_DNA"/>
</dbReference>
<dbReference type="Proteomes" id="UP000278475">
    <property type="component" value="Unassembled WGS sequence"/>
</dbReference>
<dbReference type="PROSITE" id="PS52002">
    <property type="entry name" value="SM"/>
    <property type="match status" value="1"/>
</dbReference>
<dbReference type="SMART" id="SM00651">
    <property type="entry name" value="Sm"/>
    <property type="match status" value="1"/>
</dbReference>
<dbReference type="InterPro" id="IPR047575">
    <property type="entry name" value="Sm"/>
</dbReference>
<evidence type="ECO:0000313" key="2">
    <source>
        <dbReference type="EMBL" id="RLE50198.1"/>
    </source>
</evidence>
<dbReference type="Pfam" id="PF13412">
    <property type="entry name" value="HTH_24"/>
    <property type="match status" value="1"/>
</dbReference>
<dbReference type="Proteomes" id="UP000272051">
    <property type="component" value="Unassembled WGS sequence"/>
</dbReference>